<organism evidence="14 15">
    <name type="scientific">Bos indicus x Bos taurus</name>
    <name type="common">Hybrid cattle</name>
    <dbReference type="NCBI Taxonomy" id="30522"/>
    <lineage>
        <taxon>Eukaryota</taxon>
        <taxon>Metazoa</taxon>
        <taxon>Chordata</taxon>
        <taxon>Craniata</taxon>
        <taxon>Vertebrata</taxon>
        <taxon>Euteleostomi</taxon>
        <taxon>Mammalia</taxon>
        <taxon>Eutheria</taxon>
        <taxon>Laurasiatheria</taxon>
        <taxon>Artiodactyla</taxon>
        <taxon>Ruminantia</taxon>
        <taxon>Pecora</taxon>
        <taxon>Bovidae</taxon>
        <taxon>Bovinae</taxon>
        <taxon>Bos</taxon>
    </lineage>
</organism>
<comment type="pathway">
    <text evidence="2">Energy metabolism; oxidative phosphorylation.</text>
</comment>
<evidence type="ECO:0000256" key="4">
    <source>
        <dbReference type="ARBA" id="ARBA00022692"/>
    </source>
</evidence>
<evidence type="ECO:0000313" key="15">
    <source>
        <dbReference type="Proteomes" id="UP000429181"/>
    </source>
</evidence>
<dbReference type="GO" id="GO:0006123">
    <property type="term" value="P:mitochondrial electron transport, cytochrome c to oxygen"/>
    <property type="evidence" value="ECO:0007669"/>
    <property type="project" value="TreeGrafter"/>
</dbReference>
<keyword evidence="6" id="KW-0809">Transit peptide</keyword>
<dbReference type="AlphaFoldDB" id="A0A4W2GDV9"/>
<accession>A0A4W2GDV9</accession>
<dbReference type="CDD" id="cd00925">
    <property type="entry name" value="Cyt_c_Oxidase_VIa"/>
    <property type="match status" value="1"/>
</dbReference>
<protein>
    <recommendedName>
        <fullName evidence="13">Cytochrome c oxidase subunit</fullName>
    </recommendedName>
    <alternativeName>
        <fullName evidence="13">Cytochrome c oxidase polypeptide VIa</fullName>
    </alternativeName>
</protein>
<proteinExistence type="inferred from homology"/>
<evidence type="ECO:0000256" key="7">
    <source>
        <dbReference type="ARBA" id="ARBA00022989"/>
    </source>
</evidence>
<evidence type="ECO:0000256" key="9">
    <source>
        <dbReference type="ARBA" id="ARBA00023128"/>
    </source>
</evidence>
<dbReference type="FunFam" id="4.10.95.10:FF:000001">
    <property type="entry name" value="Cytochrome c oxidase subunit 6A, mitochondrial"/>
    <property type="match status" value="1"/>
</dbReference>
<dbReference type="UniPathway" id="UPA00705"/>
<dbReference type="GeneTree" id="ENSGT00940000154612"/>
<keyword evidence="9 13" id="KW-0496">Mitochondrion</keyword>
<dbReference type="GO" id="GO:0005743">
    <property type="term" value="C:mitochondrial inner membrane"/>
    <property type="evidence" value="ECO:0007669"/>
    <property type="project" value="UniProtKB-SubCell"/>
</dbReference>
<dbReference type="SUPFAM" id="SSF81411">
    <property type="entry name" value="Mitochondrial cytochrome c oxidase subunit VIa"/>
    <property type="match status" value="1"/>
</dbReference>
<dbReference type="Gene3D" id="4.10.95.10">
    <property type="entry name" value="Cytochrome c oxidase, subunit VIa"/>
    <property type="match status" value="1"/>
</dbReference>
<keyword evidence="7" id="KW-1133">Transmembrane helix</keyword>
<name>A0A4W2GDV9_BOBOX</name>
<evidence type="ECO:0000256" key="13">
    <source>
        <dbReference type="RuleBase" id="RU004397"/>
    </source>
</evidence>
<evidence type="ECO:0000256" key="1">
    <source>
        <dbReference type="ARBA" id="ARBA00004434"/>
    </source>
</evidence>
<evidence type="ECO:0000256" key="12">
    <source>
        <dbReference type="RuleBase" id="RU004396"/>
    </source>
</evidence>
<evidence type="ECO:0000256" key="8">
    <source>
        <dbReference type="ARBA" id="ARBA00023002"/>
    </source>
</evidence>
<evidence type="ECO:0000256" key="6">
    <source>
        <dbReference type="ARBA" id="ARBA00022946"/>
    </source>
</evidence>
<evidence type="ECO:0000256" key="2">
    <source>
        <dbReference type="ARBA" id="ARBA00004673"/>
    </source>
</evidence>
<dbReference type="InterPro" id="IPR036418">
    <property type="entry name" value="Cyt_c_oxidase_su6a_sf"/>
</dbReference>
<evidence type="ECO:0000313" key="14">
    <source>
        <dbReference type="Ensembl" id="ENSBIXP00005016176.1"/>
    </source>
</evidence>
<dbReference type="Proteomes" id="UP000429181">
    <property type="component" value="Chromosome 5"/>
</dbReference>
<dbReference type="PIRSF" id="PIRSF000277">
    <property type="entry name" value="COX6A1"/>
    <property type="match status" value="1"/>
</dbReference>
<keyword evidence="10 13" id="KW-0472">Membrane</keyword>
<dbReference type="GO" id="GO:0016491">
    <property type="term" value="F:oxidoreductase activity"/>
    <property type="evidence" value="ECO:0007669"/>
    <property type="project" value="UniProtKB-KW"/>
</dbReference>
<sequence length="109" mass="11944">MAAAAGSRVSGLLGRSGLELSRCMSSGTHGEEGSARMWKALTYFVALPGVGVSMLNVFLKSHHGEEERPEFVAYPHLRIRSKPFPWGDGNHTLFHNPHVNPLPTGYEDE</sequence>
<dbReference type="InterPro" id="IPR018507">
    <property type="entry name" value="Cyt_c_oxidase_su6a_CS"/>
</dbReference>
<comment type="subunit">
    <text evidence="11">Component of the cytochrome c oxidase (complex IV, CIV), a multisubunit enzyme composed of 14 subunits. The complex is composed of a catalytic core of 3 subunits MT-CO1, MT-CO2 and MT-CO3, encoded in the mitochondrial DNA, and 11 supernumerary subunits COX4I1 (or COX4I2), COX5A, COX5B, COX6A2 (or COX6A1), COX6B1 (or COX6B2), COX6C, COX7A1 (or COX7A2), COX7B, COX7C, COX8B and NDUFA4, which are encoded in the nuclear genome. The complex exists as a monomer or a dimer and forms supercomplexes (SCs) in the inner mitochondrial membrane with NADH-ubiquinone oxidoreductase (complex I, CI) and ubiquinol-cytochrome c oxidoreductase (cytochrome b-c1 complex, complex III, CIII), resulting in different assemblies (supercomplex SCI(1)III(2)IV(1) and megacomplex MCI(2)III(2)IV(2)).</text>
</comment>
<evidence type="ECO:0000256" key="10">
    <source>
        <dbReference type="ARBA" id="ARBA00023136"/>
    </source>
</evidence>
<dbReference type="InterPro" id="IPR001349">
    <property type="entry name" value="Cyt_c_oxidase_su6a"/>
</dbReference>
<dbReference type="PANTHER" id="PTHR11504">
    <property type="entry name" value="CYTOCHROME C OXIDASE POLYPEPTIDE VIA"/>
    <property type="match status" value="1"/>
</dbReference>
<evidence type="ECO:0000256" key="3">
    <source>
        <dbReference type="ARBA" id="ARBA00005553"/>
    </source>
</evidence>
<evidence type="ECO:0000256" key="5">
    <source>
        <dbReference type="ARBA" id="ARBA00022792"/>
    </source>
</evidence>
<reference evidence="14" key="2">
    <citation type="submission" date="2025-08" db="UniProtKB">
        <authorList>
            <consortium name="Ensembl"/>
        </authorList>
    </citation>
    <scope>IDENTIFICATION</scope>
</reference>
<dbReference type="PROSITE" id="PS01329">
    <property type="entry name" value="COX6A"/>
    <property type="match status" value="1"/>
</dbReference>
<dbReference type="GO" id="GO:0030234">
    <property type="term" value="F:enzyme regulator activity"/>
    <property type="evidence" value="ECO:0007669"/>
    <property type="project" value="TreeGrafter"/>
</dbReference>
<dbReference type="PANTHER" id="PTHR11504:SF4">
    <property type="entry name" value="CYTOCHROME C OXIDASE SUBUNIT 6A1, MITOCHONDRIAL"/>
    <property type="match status" value="1"/>
</dbReference>
<comment type="subcellular location">
    <subcellularLocation>
        <location evidence="1">Mitochondrion inner membrane</location>
        <topology evidence="1">Single-pass membrane protein</topology>
    </subcellularLocation>
</comment>
<comment type="similarity">
    <text evidence="3 12">Belongs to the cytochrome c oxidase subunit 6A family.</text>
</comment>
<keyword evidence="5 13" id="KW-0999">Mitochondrion inner membrane</keyword>
<dbReference type="Pfam" id="PF02046">
    <property type="entry name" value="COX6A"/>
    <property type="match status" value="1"/>
</dbReference>
<keyword evidence="4" id="KW-0812">Transmembrane</keyword>
<keyword evidence="8" id="KW-0560">Oxidoreductase</keyword>
<reference evidence="14 15" key="1">
    <citation type="submission" date="2018-11" db="EMBL/GenBank/DDBJ databases">
        <title>Haplotype-resolved cattle genomes.</title>
        <authorList>
            <person name="Low W.Y."/>
            <person name="Tearle R."/>
            <person name="Bickhart D.M."/>
            <person name="Rosen B.D."/>
            <person name="Koren S."/>
            <person name="Rhie A."/>
            <person name="Hiendleder S."/>
            <person name="Phillippy A.M."/>
            <person name="Smith T.P.L."/>
            <person name="Williams J.L."/>
        </authorList>
    </citation>
    <scope>NUCLEOTIDE SEQUENCE [LARGE SCALE GENOMIC DNA]</scope>
</reference>
<dbReference type="Ensembl" id="ENSBIXT00005027401.1">
    <property type="protein sequence ID" value="ENSBIXP00005016176.1"/>
    <property type="gene ID" value="ENSBIXG00005003254.1"/>
</dbReference>
<evidence type="ECO:0000256" key="11">
    <source>
        <dbReference type="ARBA" id="ARBA00062122"/>
    </source>
</evidence>